<proteinExistence type="predicted"/>
<dbReference type="EMBL" id="CP144696">
    <property type="protein sequence ID" value="WVZ11528.1"/>
    <property type="molecule type" value="Genomic_DNA"/>
</dbReference>
<name>A0AAQ3NND0_VIGMU</name>
<dbReference type="Proteomes" id="UP001374535">
    <property type="component" value="Chromosome 5"/>
</dbReference>
<protein>
    <submittedName>
        <fullName evidence="1">Uncharacterized protein</fullName>
    </submittedName>
</protein>
<dbReference type="AlphaFoldDB" id="A0AAQ3NND0"/>
<evidence type="ECO:0000313" key="2">
    <source>
        <dbReference type="Proteomes" id="UP001374535"/>
    </source>
</evidence>
<reference evidence="1 2" key="1">
    <citation type="journal article" date="2023" name="Life. Sci Alliance">
        <title>Evolutionary insights into 3D genome organization and epigenetic landscape of Vigna mungo.</title>
        <authorList>
            <person name="Junaid A."/>
            <person name="Singh B."/>
            <person name="Bhatia S."/>
        </authorList>
    </citation>
    <scope>NUCLEOTIDE SEQUENCE [LARGE SCALE GENOMIC DNA]</scope>
    <source>
        <strain evidence="1">Urdbean</strain>
    </source>
</reference>
<gene>
    <name evidence="1" type="ORF">V8G54_016058</name>
</gene>
<sequence length="233" mass="26053">MEVHYHSCGLWLNQNYVVLAKFALGYLTPGLAMRLRSGNQVFQQFYRFASIHGLILYSEPYYNELGFAHLMGSKEAYIDGAQVGCLTKGGCRMLIKGTRAVQISLSLLSALVDMLIREFMKIGAKNCDKVCPSANLSQPQVTLWRKLLMDVGVIARILSDLQVYHYPAKVKCLLLPTKLFGRRNGKKASKADESSPSLMNWLMGDQVLEQVLIQGQKGSIEATMWEVVATIKD</sequence>
<dbReference type="PANTHER" id="PTHR47242:SF1">
    <property type="entry name" value="TRAF-LIKE FAMILY PROTEIN"/>
    <property type="match status" value="1"/>
</dbReference>
<organism evidence="1 2">
    <name type="scientific">Vigna mungo</name>
    <name type="common">Black gram</name>
    <name type="synonym">Phaseolus mungo</name>
    <dbReference type="NCBI Taxonomy" id="3915"/>
    <lineage>
        <taxon>Eukaryota</taxon>
        <taxon>Viridiplantae</taxon>
        <taxon>Streptophyta</taxon>
        <taxon>Embryophyta</taxon>
        <taxon>Tracheophyta</taxon>
        <taxon>Spermatophyta</taxon>
        <taxon>Magnoliopsida</taxon>
        <taxon>eudicotyledons</taxon>
        <taxon>Gunneridae</taxon>
        <taxon>Pentapetalae</taxon>
        <taxon>rosids</taxon>
        <taxon>fabids</taxon>
        <taxon>Fabales</taxon>
        <taxon>Fabaceae</taxon>
        <taxon>Papilionoideae</taxon>
        <taxon>50 kb inversion clade</taxon>
        <taxon>NPAAA clade</taxon>
        <taxon>indigoferoid/millettioid clade</taxon>
        <taxon>Phaseoleae</taxon>
        <taxon>Vigna</taxon>
    </lineage>
</organism>
<dbReference type="PANTHER" id="PTHR47242">
    <property type="entry name" value="TRAF-LIKE FAMILY PROTEIN"/>
    <property type="match status" value="1"/>
</dbReference>
<accession>A0AAQ3NND0</accession>
<keyword evidence="2" id="KW-1185">Reference proteome</keyword>
<evidence type="ECO:0000313" key="1">
    <source>
        <dbReference type="EMBL" id="WVZ11528.1"/>
    </source>
</evidence>